<dbReference type="NCBIfam" id="NF041390">
    <property type="entry name" value="TadE_Rv3655c"/>
    <property type="match status" value="1"/>
</dbReference>
<dbReference type="RefSeq" id="WP_192039709.1">
    <property type="nucleotide sequence ID" value="NZ_JACYWE010000007.1"/>
</dbReference>
<dbReference type="EMBL" id="JACYWE010000007">
    <property type="protein sequence ID" value="MBD8507261.1"/>
    <property type="molecule type" value="Genomic_DNA"/>
</dbReference>
<dbReference type="Proteomes" id="UP000642993">
    <property type="component" value="Unassembled WGS sequence"/>
</dbReference>
<sequence length="105" mass="10688">MTVETALAIAILVMVLGMCVGVLGIGASYVRCIDAAREAALVAARDEQGRAVDAGARLAPSDATISIADDGMLVTARVTLRPALLPGVTLTAESIAAIEPSRRQG</sequence>
<feature type="transmembrane region" description="Helical" evidence="1">
    <location>
        <begin position="6"/>
        <end position="30"/>
    </location>
</feature>
<reference evidence="2" key="1">
    <citation type="submission" date="2020-09" db="EMBL/GenBank/DDBJ databases">
        <title>Hoyosella lacisalsi sp. nov., a halotolerant actinobacterium isolated from soil of Lake Gudzhirganskoe.</title>
        <authorList>
            <person name="Yang Q."/>
            <person name="Guo P.Y."/>
            <person name="Liu S.W."/>
            <person name="Li F.N."/>
            <person name="Sun C.H."/>
        </authorList>
    </citation>
    <scope>NUCLEOTIDE SEQUENCE</scope>
    <source>
        <strain evidence="2">G463</strain>
    </source>
</reference>
<keyword evidence="3" id="KW-1185">Reference proteome</keyword>
<comment type="caution">
    <text evidence="2">The sequence shown here is derived from an EMBL/GenBank/DDBJ whole genome shotgun (WGS) entry which is preliminary data.</text>
</comment>
<organism evidence="2 3">
    <name type="scientific">Lolliginicoccus lacisalsi</name>
    <dbReference type="NCBI Taxonomy" id="2742202"/>
    <lineage>
        <taxon>Bacteria</taxon>
        <taxon>Bacillati</taxon>
        <taxon>Actinomycetota</taxon>
        <taxon>Actinomycetes</taxon>
        <taxon>Mycobacteriales</taxon>
        <taxon>Hoyosellaceae</taxon>
        <taxon>Lolliginicoccus</taxon>
    </lineage>
</organism>
<dbReference type="InterPro" id="IPR049790">
    <property type="entry name" value="Rv3655c/TadE"/>
</dbReference>
<proteinExistence type="predicted"/>
<name>A0A927PN54_9ACTN</name>
<keyword evidence="1" id="KW-0812">Transmembrane</keyword>
<gene>
    <name evidence="2" type="ORF">HT102_12275</name>
</gene>
<keyword evidence="1" id="KW-0472">Membrane</keyword>
<dbReference type="AlphaFoldDB" id="A0A927PN54"/>
<keyword evidence="1" id="KW-1133">Transmembrane helix</keyword>
<evidence type="ECO:0000313" key="2">
    <source>
        <dbReference type="EMBL" id="MBD8507261.1"/>
    </source>
</evidence>
<protein>
    <submittedName>
        <fullName evidence="2">Pilus assembly protein TadE</fullName>
    </submittedName>
</protein>
<accession>A0A927PN54</accession>
<evidence type="ECO:0000256" key="1">
    <source>
        <dbReference type="SAM" id="Phobius"/>
    </source>
</evidence>
<evidence type="ECO:0000313" key="3">
    <source>
        <dbReference type="Proteomes" id="UP000642993"/>
    </source>
</evidence>